<dbReference type="SUPFAM" id="SSF55821">
    <property type="entry name" value="YrdC/RibB"/>
    <property type="match status" value="1"/>
</dbReference>
<dbReference type="InterPro" id="IPR017945">
    <property type="entry name" value="DHBP_synth_RibB-like_a/b_dom"/>
</dbReference>
<proteinExistence type="predicted"/>
<evidence type="ECO:0000313" key="2">
    <source>
        <dbReference type="Proteomes" id="UP001497522"/>
    </source>
</evidence>
<evidence type="ECO:0000313" key="1">
    <source>
        <dbReference type="EMBL" id="CAK9866018.1"/>
    </source>
</evidence>
<dbReference type="InterPro" id="IPR000422">
    <property type="entry name" value="DHBP_synthase_RibB"/>
</dbReference>
<protein>
    <submittedName>
        <fullName evidence="1">Uncharacterized protein</fullName>
    </submittedName>
</protein>
<organism evidence="1 2">
    <name type="scientific">Sphagnum jensenii</name>
    <dbReference type="NCBI Taxonomy" id="128206"/>
    <lineage>
        <taxon>Eukaryota</taxon>
        <taxon>Viridiplantae</taxon>
        <taxon>Streptophyta</taxon>
        <taxon>Embryophyta</taxon>
        <taxon>Bryophyta</taxon>
        <taxon>Sphagnophytina</taxon>
        <taxon>Sphagnopsida</taxon>
        <taxon>Sphagnales</taxon>
        <taxon>Sphagnaceae</taxon>
        <taxon>Sphagnum</taxon>
    </lineage>
</organism>
<dbReference type="Pfam" id="PF00926">
    <property type="entry name" value="DHBP_synthase"/>
    <property type="match status" value="1"/>
</dbReference>
<name>A0ABP1ATX4_9BRYO</name>
<accession>A0ABP1ATX4</accession>
<keyword evidence="2" id="KW-1185">Reference proteome</keyword>
<dbReference type="EMBL" id="OZ023717">
    <property type="protein sequence ID" value="CAK9866018.1"/>
    <property type="molecule type" value="Genomic_DNA"/>
</dbReference>
<reference evidence="1" key="1">
    <citation type="submission" date="2024-03" db="EMBL/GenBank/DDBJ databases">
        <authorList>
            <consortium name="ELIXIR-Norway"/>
            <consortium name="Elixir Norway"/>
        </authorList>
    </citation>
    <scope>NUCLEOTIDE SEQUENCE</scope>
</reference>
<sequence>MKLMKKYPILQRMGKEKKQMCQSSCSVGFLFDHRSLKIGVSNVERIFTCHRLVKLWQKVVNLKNEVDRKEVARLFAKFHTPSHIFLCTENASGLQVWNGHIELSVVIAKLVGIVPILDGDDFGALPPKVAKVWALGKNIPFLIGLDIINVFQGGARS</sequence>
<dbReference type="Proteomes" id="UP001497522">
    <property type="component" value="Chromosome 16"/>
</dbReference>
<gene>
    <name evidence="1" type="ORF">CSSPJE1EN2_LOCUS9013</name>
</gene>
<dbReference type="Gene3D" id="3.90.870.10">
    <property type="entry name" value="DHBP synthase"/>
    <property type="match status" value="1"/>
</dbReference>